<dbReference type="RefSeq" id="WP_037416240.1">
    <property type="nucleotide sequence ID" value="NZ_AP025014.1"/>
</dbReference>
<proteinExistence type="predicted"/>
<dbReference type="AlphaFoldDB" id="A0A1E3UUV5"/>
<dbReference type="Proteomes" id="UP001152518">
    <property type="component" value="Unassembled WGS sequence"/>
</dbReference>
<name>A0A1E3UUV5_9GAMM</name>
<reference evidence="2" key="2">
    <citation type="submission" date="2019-04" db="EMBL/GenBank/DDBJ databases">
        <authorList>
            <person name="Zou H."/>
        </authorList>
    </citation>
    <scope>NUCLEOTIDE SEQUENCE</scope>
    <source>
        <strain evidence="2">2015oxa</strain>
    </source>
</reference>
<keyword evidence="1" id="KW-0812">Transmembrane</keyword>
<dbReference type="OrthoDB" id="9907214at2"/>
<organism evidence="2">
    <name type="scientific">Shewanella xiamenensis</name>
    <dbReference type="NCBI Taxonomy" id="332186"/>
    <lineage>
        <taxon>Bacteria</taxon>
        <taxon>Pseudomonadati</taxon>
        <taxon>Pseudomonadota</taxon>
        <taxon>Gammaproteobacteria</taxon>
        <taxon>Alteromonadales</taxon>
        <taxon>Shewanellaceae</taxon>
        <taxon>Shewanella</taxon>
    </lineage>
</organism>
<accession>A0A1E3UUV5</accession>
<comment type="caution">
    <text evidence="2">The sequence shown here is derived from an EMBL/GenBank/DDBJ whole genome shotgun (WGS) entry which is preliminary data.</text>
</comment>
<feature type="transmembrane region" description="Helical" evidence="1">
    <location>
        <begin position="12"/>
        <end position="32"/>
    </location>
</feature>
<evidence type="ECO:0000256" key="1">
    <source>
        <dbReference type="SAM" id="Phobius"/>
    </source>
</evidence>
<dbReference type="GeneID" id="75186479"/>
<dbReference type="EMBL" id="SUNE01000010">
    <property type="protein sequence ID" value="MDG5901076.1"/>
    <property type="molecule type" value="Genomic_DNA"/>
</dbReference>
<protein>
    <submittedName>
        <fullName evidence="2">Uncharacterized protein</fullName>
    </submittedName>
</protein>
<gene>
    <name evidence="2" type="ORF">E2650_14480</name>
</gene>
<feature type="transmembrane region" description="Helical" evidence="1">
    <location>
        <begin position="38"/>
        <end position="59"/>
    </location>
</feature>
<sequence length="69" mass="7562">MSPDNQIVFKSLIGYGSFFFMIWLVLSAVLILSGSATFSVKGLAGAFVVLQIPTLFLVIKTKLRINQNP</sequence>
<reference evidence="2" key="1">
    <citation type="journal article" date="2019" name="Int J Environ Res Public Health">
        <title>Characterization of Chromosome-Mediated BlaOXA-894 in Shewanella xiamenensis Isolated from Pig Wastewater.</title>
        <authorList>
            <person name="Zou H."/>
            <person name="Zhou Z."/>
            <person name="Xia H."/>
            <person name="Zhao Q."/>
            <person name="Li X."/>
        </authorList>
    </citation>
    <scope>NUCLEOTIDE SEQUENCE</scope>
    <source>
        <strain evidence="2">2015oxa</strain>
    </source>
</reference>
<evidence type="ECO:0000313" key="2">
    <source>
        <dbReference type="EMBL" id="MDG5901076.1"/>
    </source>
</evidence>
<keyword evidence="1" id="KW-1133">Transmembrane helix</keyword>
<keyword evidence="1" id="KW-0472">Membrane</keyword>